<organism evidence="2 3">
    <name type="scientific">Hydrotalea sandarakina</name>
    <dbReference type="NCBI Taxonomy" id="1004304"/>
    <lineage>
        <taxon>Bacteria</taxon>
        <taxon>Pseudomonadati</taxon>
        <taxon>Bacteroidota</taxon>
        <taxon>Chitinophagia</taxon>
        <taxon>Chitinophagales</taxon>
        <taxon>Chitinophagaceae</taxon>
        <taxon>Hydrotalea</taxon>
    </lineage>
</organism>
<gene>
    <name evidence="2" type="ORF">LX80_02226</name>
</gene>
<protein>
    <submittedName>
        <fullName evidence="2">Phosphoribosyl 1,2-cyclic phosphate phosphodiesterase</fullName>
    </submittedName>
</protein>
<dbReference type="PANTHER" id="PTHR42663:SF6">
    <property type="entry name" value="HYDROLASE C777.06C-RELATED"/>
    <property type="match status" value="1"/>
</dbReference>
<dbReference type="InterPro" id="IPR001279">
    <property type="entry name" value="Metallo-B-lactamas"/>
</dbReference>
<comment type="caution">
    <text evidence="2">The sequence shown here is derived from an EMBL/GenBank/DDBJ whole genome shotgun (WGS) entry which is preliminary data.</text>
</comment>
<dbReference type="CDD" id="cd16279">
    <property type="entry name" value="metallo-hydrolase-like_MBL-fold"/>
    <property type="match status" value="1"/>
</dbReference>
<sequence length="260" mass="29473">MHNSHLKITFLGTGTSTGIPMIGCDCAVCTSHNSKDKRLRSSVLIESLTDGTKIVIDTTPDFRYQMLRIQNKRLDAVLFTHPHKDHIAGLDDVRAYNYFQHSNLPVYANTLTAEALQRDFYYAFAENAYPGVPRIDLHLVNHAPFSINNLSIQPIWVWHLKMPVVGYRIGAFTYITDANRIDDAEKEKIKGSSILVLNALRIEPHISHYSLQEAIALAQELNIPEVYFTHISHQLGLHHQVSKQLPSHMHLAYDGLELVI</sequence>
<dbReference type="AlphaFoldDB" id="A0A2W7RRF5"/>
<evidence type="ECO:0000313" key="3">
    <source>
        <dbReference type="Proteomes" id="UP000249720"/>
    </source>
</evidence>
<evidence type="ECO:0000313" key="2">
    <source>
        <dbReference type="EMBL" id="PZX61496.1"/>
    </source>
</evidence>
<proteinExistence type="predicted"/>
<dbReference type="SMART" id="SM00849">
    <property type="entry name" value="Lactamase_B"/>
    <property type="match status" value="1"/>
</dbReference>
<accession>A0A2W7RRF5</accession>
<keyword evidence="3" id="KW-1185">Reference proteome</keyword>
<dbReference type="Proteomes" id="UP000249720">
    <property type="component" value="Unassembled WGS sequence"/>
</dbReference>
<dbReference type="Pfam" id="PF12706">
    <property type="entry name" value="Lactamase_B_2"/>
    <property type="match status" value="1"/>
</dbReference>
<reference evidence="2 3" key="1">
    <citation type="submission" date="2018-06" db="EMBL/GenBank/DDBJ databases">
        <title>Genomic Encyclopedia of Archaeal and Bacterial Type Strains, Phase II (KMG-II): from individual species to whole genera.</title>
        <authorList>
            <person name="Goeker M."/>
        </authorList>
    </citation>
    <scope>NUCLEOTIDE SEQUENCE [LARGE SCALE GENOMIC DNA]</scope>
    <source>
        <strain evidence="2 3">DSM 23241</strain>
    </source>
</reference>
<dbReference type="Gene3D" id="3.60.15.10">
    <property type="entry name" value="Ribonuclease Z/Hydroxyacylglutathione hydrolase-like"/>
    <property type="match status" value="1"/>
</dbReference>
<dbReference type="SUPFAM" id="SSF56281">
    <property type="entry name" value="Metallo-hydrolase/oxidoreductase"/>
    <property type="match status" value="1"/>
</dbReference>
<dbReference type="RefSeq" id="WP_245898045.1">
    <property type="nucleotide sequence ID" value="NZ_QKZV01000007.1"/>
</dbReference>
<feature type="domain" description="Metallo-beta-lactamase" evidence="1">
    <location>
        <begin position="39"/>
        <end position="230"/>
    </location>
</feature>
<dbReference type="InterPro" id="IPR036866">
    <property type="entry name" value="RibonucZ/Hydroxyglut_hydro"/>
</dbReference>
<evidence type="ECO:0000259" key="1">
    <source>
        <dbReference type="SMART" id="SM00849"/>
    </source>
</evidence>
<name>A0A2W7RRF5_9BACT</name>
<dbReference type="PANTHER" id="PTHR42663">
    <property type="entry name" value="HYDROLASE C777.06C-RELATED-RELATED"/>
    <property type="match status" value="1"/>
</dbReference>
<dbReference type="EMBL" id="QKZV01000007">
    <property type="protein sequence ID" value="PZX61496.1"/>
    <property type="molecule type" value="Genomic_DNA"/>
</dbReference>